<gene>
    <name evidence="2" type="ORF">HNR61_009130</name>
</gene>
<sequence>MALRCAKVPPGASPRSPCAKASSPNPAHRYGTQNRQKRAPPPRPDLQLRTIRCHQTRVRGIGDWLIVFKANRWRLSNHNLRRLLANANPLRVVSVLKVASCVRTDRTSDAHL</sequence>
<reference evidence="2 3" key="1">
    <citation type="submission" date="2020-08" db="EMBL/GenBank/DDBJ databases">
        <title>Genomic Encyclopedia of Type Strains, Phase IV (KMG-IV): sequencing the most valuable type-strain genomes for metagenomic binning, comparative biology and taxonomic classification.</title>
        <authorList>
            <person name="Goeker M."/>
        </authorList>
    </citation>
    <scope>NUCLEOTIDE SEQUENCE [LARGE SCALE GENOMIC DNA]</scope>
    <source>
        <strain evidence="2 3">DSM 44197</strain>
    </source>
</reference>
<evidence type="ECO:0000313" key="3">
    <source>
        <dbReference type="Proteomes" id="UP000572680"/>
    </source>
</evidence>
<protein>
    <submittedName>
        <fullName evidence="2">Uncharacterized protein</fullName>
    </submittedName>
</protein>
<evidence type="ECO:0000256" key="1">
    <source>
        <dbReference type="SAM" id="MobiDB-lite"/>
    </source>
</evidence>
<proteinExistence type="predicted"/>
<dbReference type="Proteomes" id="UP000572680">
    <property type="component" value="Unassembled WGS sequence"/>
</dbReference>
<keyword evidence="3" id="KW-1185">Reference proteome</keyword>
<name>A0A7W3M068_ACTNM</name>
<dbReference type="AlphaFoldDB" id="A0A7W3M068"/>
<evidence type="ECO:0000313" key="2">
    <source>
        <dbReference type="EMBL" id="MBA8957437.1"/>
    </source>
</evidence>
<comment type="caution">
    <text evidence="2">The sequence shown here is derived from an EMBL/GenBank/DDBJ whole genome shotgun (WGS) entry which is preliminary data.</text>
</comment>
<organism evidence="2 3">
    <name type="scientific">Actinomadura namibiensis</name>
    <dbReference type="NCBI Taxonomy" id="182080"/>
    <lineage>
        <taxon>Bacteria</taxon>
        <taxon>Bacillati</taxon>
        <taxon>Actinomycetota</taxon>
        <taxon>Actinomycetes</taxon>
        <taxon>Streptosporangiales</taxon>
        <taxon>Thermomonosporaceae</taxon>
        <taxon>Actinomadura</taxon>
    </lineage>
</organism>
<accession>A0A7W3M068</accession>
<feature type="region of interest" description="Disordered" evidence="1">
    <location>
        <begin position="1"/>
        <end position="46"/>
    </location>
</feature>
<dbReference type="EMBL" id="JACJIA010000023">
    <property type="protein sequence ID" value="MBA8957437.1"/>
    <property type="molecule type" value="Genomic_DNA"/>
</dbReference>